<feature type="domain" description="AB hydrolase-1" evidence="3">
    <location>
        <begin position="264"/>
        <end position="508"/>
    </location>
</feature>
<evidence type="ECO:0000259" key="3">
    <source>
        <dbReference type="Pfam" id="PF12697"/>
    </source>
</evidence>
<dbReference type="InterPro" id="IPR036582">
    <property type="entry name" value="Mao_N_sf"/>
</dbReference>
<comment type="caution">
    <text evidence="4">The sequence shown here is derived from an EMBL/GenBank/DDBJ whole genome shotgun (WGS) entry which is preliminary data.</text>
</comment>
<dbReference type="SUPFAM" id="SSF53474">
    <property type="entry name" value="alpha/beta-Hydrolases"/>
    <property type="match status" value="1"/>
</dbReference>
<dbReference type="Gene3D" id="3.30.457.10">
    <property type="entry name" value="Copper amine oxidase-like, N-terminal domain"/>
    <property type="match status" value="1"/>
</dbReference>
<feature type="domain" description="Copper amine oxidase-like N-terminal" evidence="2">
    <location>
        <begin position="32"/>
        <end position="111"/>
    </location>
</feature>
<dbReference type="InterPro" id="IPR000073">
    <property type="entry name" value="AB_hydrolase_1"/>
</dbReference>
<dbReference type="Pfam" id="PF07833">
    <property type="entry name" value="Cu_amine_oxidN1"/>
    <property type="match status" value="1"/>
</dbReference>
<feature type="chain" id="PRO_5045610965" evidence="1">
    <location>
        <begin position="27"/>
        <end position="541"/>
    </location>
</feature>
<dbReference type="InterPro" id="IPR012854">
    <property type="entry name" value="Cu_amine_oxidase-like_N"/>
</dbReference>
<dbReference type="PANTHER" id="PTHR43265:SF1">
    <property type="entry name" value="ESTERASE ESTD"/>
    <property type="match status" value="1"/>
</dbReference>
<dbReference type="EMBL" id="JBEPLV010000004">
    <property type="protein sequence ID" value="MET3547646.1"/>
    <property type="molecule type" value="Genomic_DNA"/>
</dbReference>
<evidence type="ECO:0000313" key="4">
    <source>
        <dbReference type="EMBL" id="MET3547646.1"/>
    </source>
</evidence>
<gene>
    <name evidence="4" type="ORF">ABID47_004262</name>
</gene>
<proteinExistence type="predicted"/>
<protein>
    <submittedName>
        <fullName evidence="4">Dienelactone hydrolase</fullName>
    </submittedName>
</protein>
<sequence>MKKKRTLSAVAAASLTAISLSVPAAAAAETPDAASYVSIRETAVRLGAQVSWDPNQHSVTVTKEGTKLVLTIGRSTAVLNGKTVPAGGTVRITGQQAMAPDAFLSAALGGTENAKGPSEAADNADLFLQALRAGNGAEAAKVMSPALQQALPAQTLSGLWKNYESVYGQVSSVGGKQESDNAVHHNVAYTLQTAAVPLQITLRLNADRLVDDLNIGPVSAGGYRPPAYDRPEAYTEREVQIGEGEWALPGTLTLPAGQGPFPAVVLVHGSGPNDRDTSIGGAKPFRDLAAGLAAKGIAVLRYDKITFEHTFKIAANPKLTVKEETVDDALSAVKLLTQTPGVDPARIYVAGHSQGGYAMPLIVDADANAGRNIAGTILLSGPSSSFIDVVVEQQAELVSRVKQLGQDPAPYEQQAAVWTQAAKLLDDPQYSVSHLPESFPIPPAYWWYDKKDYKPAELAKTQSGPMLVLQGENDWQVPMHEFEQWKEALKGRADVEYKSFPKVNHLLAEYDGLSTGSEYAQPSNVTPAIIDTIASWIGKQK</sequence>
<evidence type="ECO:0000259" key="2">
    <source>
        <dbReference type="Pfam" id="PF07833"/>
    </source>
</evidence>
<dbReference type="Pfam" id="PF12697">
    <property type="entry name" value="Abhydrolase_6"/>
    <property type="match status" value="1"/>
</dbReference>
<dbReference type="GO" id="GO:0016787">
    <property type="term" value="F:hydrolase activity"/>
    <property type="evidence" value="ECO:0007669"/>
    <property type="project" value="UniProtKB-KW"/>
</dbReference>
<evidence type="ECO:0000256" key="1">
    <source>
        <dbReference type="SAM" id="SignalP"/>
    </source>
</evidence>
<dbReference type="PANTHER" id="PTHR43265">
    <property type="entry name" value="ESTERASE ESTD"/>
    <property type="match status" value="1"/>
</dbReference>
<feature type="signal peptide" evidence="1">
    <location>
        <begin position="1"/>
        <end position="26"/>
    </location>
</feature>
<dbReference type="Gene3D" id="3.40.50.1820">
    <property type="entry name" value="alpha/beta hydrolase"/>
    <property type="match status" value="1"/>
</dbReference>
<evidence type="ECO:0000313" key="5">
    <source>
        <dbReference type="Proteomes" id="UP001549098"/>
    </source>
</evidence>
<reference evidence="4 5" key="1">
    <citation type="submission" date="2024-06" db="EMBL/GenBank/DDBJ databases">
        <title>Genomic Encyclopedia of Type Strains, Phase IV (KMG-IV): sequencing the most valuable type-strain genomes for metagenomic binning, comparative biology and taxonomic classification.</title>
        <authorList>
            <person name="Goeker M."/>
        </authorList>
    </citation>
    <scope>NUCLEOTIDE SEQUENCE [LARGE SCALE GENOMIC DNA]</scope>
    <source>
        <strain evidence="4 5">DSM 17253</strain>
    </source>
</reference>
<dbReference type="RefSeq" id="WP_354499633.1">
    <property type="nucleotide sequence ID" value="NZ_JBEPLV010000004.1"/>
</dbReference>
<keyword evidence="1" id="KW-0732">Signal</keyword>
<dbReference type="Proteomes" id="UP001549098">
    <property type="component" value="Unassembled WGS sequence"/>
</dbReference>
<dbReference type="InterPro" id="IPR053145">
    <property type="entry name" value="AB_hydrolase_Est10"/>
</dbReference>
<name>A0ABV2F7D3_9BACL</name>
<dbReference type="InterPro" id="IPR029058">
    <property type="entry name" value="AB_hydrolase_fold"/>
</dbReference>
<dbReference type="SUPFAM" id="SSF55383">
    <property type="entry name" value="Copper amine oxidase, domain N"/>
    <property type="match status" value="1"/>
</dbReference>
<keyword evidence="5" id="KW-1185">Reference proteome</keyword>
<keyword evidence="4" id="KW-0378">Hydrolase</keyword>
<organism evidence="4 5">
    <name type="scientific">Paenibacillus favisporus</name>
    <dbReference type="NCBI Taxonomy" id="221028"/>
    <lineage>
        <taxon>Bacteria</taxon>
        <taxon>Bacillati</taxon>
        <taxon>Bacillota</taxon>
        <taxon>Bacilli</taxon>
        <taxon>Bacillales</taxon>
        <taxon>Paenibacillaceae</taxon>
        <taxon>Paenibacillus</taxon>
    </lineage>
</organism>
<accession>A0ABV2F7D3</accession>